<dbReference type="InterPro" id="IPR013083">
    <property type="entry name" value="Znf_RING/FYVE/PHD"/>
</dbReference>
<dbReference type="SUPFAM" id="SSF51197">
    <property type="entry name" value="Clavaminate synthase-like"/>
    <property type="match status" value="1"/>
</dbReference>
<evidence type="ECO:0000256" key="11">
    <source>
        <dbReference type="ARBA" id="ARBA00023242"/>
    </source>
</evidence>
<dbReference type="InterPro" id="IPR001606">
    <property type="entry name" value="ARID_dom"/>
</dbReference>
<dbReference type="Pfam" id="PF00628">
    <property type="entry name" value="PHD"/>
    <property type="match status" value="2"/>
</dbReference>
<feature type="region of interest" description="Disordered" evidence="14">
    <location>
        <begin position="761"/>
        <end position="792"/>
    </location>
</feature>
<feature type="region of interest" description="Disordered" evidence="14">
    <location>
        <begin position="854"/>
        <end position="911"/>
    </location>
</feature>
<evidence type="ECO:0000256" key="1">
    <source>
        <dbReference type="ARBA" id="ARBA00001954"/>
    </source>
</evidence>
<evidence type="ECO:0000313" key="19">
    <source>
        <dbReference type="EMBL" id="KAJ2780313.1"/>
    </source>
</evidence>
<dbReference type="InterPro" id="IPR001965">
    <property type="entry name" value="Znf_PHD"/>
</dbReference>
<dbReference type="Proteomes" id="UP001140172">
    <property type="component" value="Unassembled WGS sequence"/>
</dbReference>
<feature type="compositionally biased region" description="Acidic residues" evidence="14">
    <location>
        <begin position="1072"/>
        <end position="1089"/>
    </location>
</feature>
<dbReference type="GO" id="GO:0005634">
    <property type="term" value="C:nucleus"/>
    <property type="evidence" value="ECO:0007669"/>
    <property type="project" value="UniProtKB-SubCell"/>
</dbReference>
<dbReference type="PROSITE" id="PS51011">
    <property type="entry name" value="ARID"/>
    <property type="match status" value="1"/>
</dbReference>
<dbReference type="PROSITE" id="PS01359">
    <property type="entry name" value="ZF_PHD_1"/>
    <property type="match status" value="2"/>
</dbReference>
<dbReference type="SUPFAM" id="SSF46774">
    <property type="entry name" value="ARID-like"/>
    <property type="match status" value="1"/>
</dbReference>
<feature type="domain" description="JmjC" evidence="18">
    <location>
        <begin position="427"/>
        <end position="593"/>
    </location>
</feature>
<dbReference type="Pfam" id="PF02375">
    <property type="entry name" value="JmjN"/>
    <property type="match status" value="1"/>
</dbReference>
<dbReference type="InterPro" id="IPR003347">
    <property type="entry name" value="JmjC_dom"/>
</dbReference>
<feature type="compositionally biased region" description="Low complexity" evidence="14">
    <location>
        <begin position="854"/>
        <end position="864"/>
    </location>
</feature>
<evidence type="ECO:0000256" key="9">
    <source>
        <dbReference type="ARBA" id="ARBA00023002"/>
    </source>
</evidence>
<feature type="domain" description="JmjN" evidence="17">
    <location>
        <begin position="51"/>
        <end position="92"/>
    </location>
</feature>
<dbReference type="InterPro" id="IPR003349">
    <property type="entry name" value="JmjN"/>
</dbReference>
<dbReference type="SMART" id="SM00558">
    <property type="entry name" value="JmjC"/>
    <property type="match status" value="1"/>
</dbReference>
<evidence type="ECO:0000256" key="5">
    <source>
        <dbReference type="ARBA" id="ARBA00022723"/>
    </source>
</evidence>
<feature type="compositionally biased region" description="Low complexity" evidence="14">
    <location>
        <begin position="891"/>
        <end position="911"/>
    </location>
</feature>
<dbReference type="SMART" id="SM00545">
    <property type="entry name" value="JmjN"/>
    <property type="match status" value="1"/>
</dbReference>
<feature type="region of interest" description="Disordered" evidence="14">
    <location>
        <begin position="1775"/>
        <end position="1812"/>
    </location>
</feature>
<dbReference type="InterPro" id="IPR011011">
    <property type="entry name" value="Znf_FYVE_PHD"/>
</dbReference>
<dbReference type="SUPFAM" id="SSF57903">
    <property type="entry name" value="FYVE/PHD zinc finger"/>
    <property type="match status" value="2"/>
</dbReference>
<dbReference type="InterPro" id="IPR019787">
    <property type="entry name" value="Znf_PHD-finger"/>
</dbReference>
<dbReference type="InterPro" id="IPR019786">
    <property type="entry name" value="Zinc_finger_PHD-type_CS"/>
</dbReference>
<keyword evidence="8" id="KW-0862">Zinc</keyword>
<dbReference type="Pfam" id="PF02928">
    <property type="entry name" value="zf-C5HC2"/>
    <property type="match status" value="1"/>
</dbReference>
<evidence type="ECO:0000256" key="12">
    <source>
        <dbReference type="ARBA" id="ARBA00048734"/>
    </source>
</evidence>
<dbReference type="SMART" id="SM00249">
    <property type="entry name" value="PHD"/>
    <property type="match status" value="3"/>
</dbReference>
<accession>A0A9W8H7M1</accession>
<keyword evidence="6" id="KW-0677">Repeat</keyword>
<evidence type="ECO:0000259" key="17">
    <source>
        <dbReference type="PROSITE" id="PS51183"/>
    </source>
</evidence>
<feature type="domain" description="PHD-type" evidence="15">
    <location>
        <begin position="284"/>
        <end position="334"/>
    </location>
</feature>
<comment type="cofactor">
    <cofactor evidence="1">
        <name>Fe(2+)</name>
        <dbReference type="ChEBI" id="CHEBI:29033"/>
    </cofactor>
</comment>
<dbReference type="Pfam" id="PF08429">
    <property type="entry name" value="PLU-1"/>
    <property type="match status" value="1"/>
</dbReference>
<keyword evidence="10" id="KW-0408">Iron</keyword>
<proteinExistence type="inferred from homology"/>
<comment type="caution">
    <text evidence="19">The sequence shown here is derived from an EMBL/GenBank/DDBJ whole genome shotgun (WGS) entry which is preliminary data.</text>
</comment>
<evidence type="ECO:0000259" key="16">
    <source>
        <dbReference type="PROSITE" id="PS51011"/>
    </source>
</evidence>
<dbReference type="Gene3D" id="2.60.120.650">
    <property type="entry name" value="Cupin"/>
    <property type="match status" value="1"/>
</dbReference>
<comment type="subcellular location">
    <subcellularLocation>
        <location evidence="2">Nucleus</location>
    </subcellularLocation>
</comment>
<evidence type="ECO:0000256" key="4">
    <source>
        <dbReference type="ARBA" id="ARBA00012902"/>
    </source>
</evidence>
<dbReference type="GO" id="GO:0006355">
    <property type="term" value="P:regulation of DNA-templated transcription"/>
    <property type="evidence" value="ECO:0007669"/>
    <property type="project" value="TreeGrafter"/>
</dbReference>
<dbReference type="PROSITE" id="PS50016">
    <property type="entry name" value="ZF_PHD_2"/>
    <property type="match status" value="2"/>
</dbReference>
<dbReference type="EC" id="1.14.11.67" evidence="4"/>
<evidence type="ECO:0000256" key="8">
    <source>
        <dbReference type="ARBA" id="ARBA00022833"/>
    </source>
</evidence>
<dbReference type="Gene3D" id="3.30.40.10">
    <property type="entry name" value="Zinc/RING finger domain, C3HC4 (zinc finger)"/>
    <property type="match status" value="2"/>
</dbReference>
<feature type="compositionally biased region" description="Low complexity" evidence="14">
    <location>
        <begin position="1151"/>
        <end position="1170"/>
    </location>
</feature>
<dbReference type="Pfam" id="PF21323">
    <property type="entry name" value="KDM5_C-hel"/>
    <property type="match status" value="1"/>
</dbReference>
<dbReference type="InterPro" id="IPR048615">
    <property type="entry name" value="KDM5_C-hel"/>
</dbReference>
<evidence type="ECO:0000256" key="2">
    <source>
        <dbReference type="ARBA" id="ARBA00004123"/>
    </source>
</evidence>
<comment type="catalytic activity">
    <reaction evidence="12">
        <text>N(6),N(6),N(6)-trimethyl-L-lysyl(4)-[histone H3] + 3 2-oxoglutarate + 3 O2 = L-lysyl(4)-[histone H3] + 3 formaldehyde + 3 succinate + 3 CO2</text>
        <dbReference type="Rhea" id="RHEA:60208"/>
        <dbReference type="Rhea" id="RHEA-COMP:15537"/>
        <dbReference type="Rhea" id="RHEA-COMP:15547"/>
        <dbReference type="ChEBI" id="CHEBI:15379"/>
        <dbReference type="ChEBI" id="CHEBI:16526"/>
        <dbReference type="ChEBI" id="CHEBI:16810"/>
        <dbReference type="ChEBI" id="CHEBI:16842"/>
        <dbReference type="ChEBI" id="CHEBI:29969"/>
        <dbReference type="ChEBI" id="CHEBI:30031"/>
        <dbReference type="ChEBI" id="CHEBI:61961"/>
        <dbReference type="EC" id="1.14.11.67"/>
    </reaction>
</comment>
<dbReference type="Pfam" id="PF02373">
    <property type="entry name" value="JmjC"/>
    <property type="match status" value="1"/>
</dbReference>
<keyword evidence="11" id="KW-0539">Nucleus</keyword>
<dbReference type="PANTHER" id="PTHR10694:SF33">
    <property type="entry name" value="LYSINE-SPECIFIC DEMETHYLASE 5"/>
    <property type="match status" value="1"/>
</dbReference>
<dbReference type="InterPro" id="IPR036431">
    <property type="entry name" value="ARID_dom_sf"/>
</dbReference>
<name>A0A9W8H7M1_9FUNG</name>
<sequence>MKRVRASNVSSIGPASQAFDLSGVRLPPLRDPQGKARNIPQRPHIFGLPAAPTYYPTAEEFADPLEYIQKIRPQAEQAGICKIVPPEGWNPPFSLDTKNFRFKTRIQQLNSLEGKTRSNLNYQDQLYRFHAQQGQPLIKVPQLDHRPIDLYDLRNEVASRGGYQKVNGSKMWAEIGRVLKYDRKTCTSMSNALKSTYQKIILPFEQYLAKHGGSAKSAAGGAQQFKSTVSLTDDATGSGVDSPGGAKRRRSSRFGENSSVFDTASEADTTGDVANDSSHSSVIPEQCEVCRSGENDEKMLICDGCDRGFHMYCLSPPLSTIPTNDWYCNACVLGAGTDFGFEDGAEHTLESFKRKGDEFKRRFFAQYYESVTDGRMEGRVPEDVVEREFWRLVASPFEDVEVEYGADLHSAQHGSGFPTVERNPLERYSRHPWNLNVLPFQPESLFNHINQDISGMMTPWIYVGMCFSTFCWHNEDHYTYSVNYMHWGDTKTWYGVPGAHATQFEDAMRAAVPQLFADQPDLLMQLVTMLSPEVLVARGVPVVTCDQRAGEFVLTFPQSYHAGFNQGVNFNEAVNFATPDWLPFDVPSVRRYQHYARNPVFSHDELIVNMAAQYSSEPWFRVAATEMVTRELTDRAIVRQVGIRREAPWNNVDEGDPDLPEEIRQQCVQCKAFAYLSAVVCSCTPNYIRCLNHADKTCKCPPASKTLKVRYSDSELRRMLGDSSALFQPEVSRAHVWESEFRRLMSAPASPSASIVTGTTAVEKGSASDSEVQEVKKDQAVDSPKSMPKPTLDLASVRSRPELTQMVVLLEEAHRLVVQDTNTFSVDISSLASPTNMASAGAQAGAPVLVTIPVSATTPTSPSSQGHGGGRGGRGRRGGRGGRGGRGARRGTGLPGRPTRATAASSAEAEDPATTVVTIKAAPPTAASADSIAMISREIEQLSLYYNADTDSEEPVDASSTDLQILTDVRQLSHFVRRAQDWCRAVHAVLMGLNQRRMVDRIVSMNQGRYRRHRHELDARFGALLNSGGPMYSDMTVPAEVNVKPPVSSAAHSPYIAQPVSAKRERQYRTDSEEDADESSSQTDNDDGDGEFRATWMSDGRRFSSGRATRRKRAKVVAAPAAPATPQTSALPGLVPRKRRGRPPKNRDALEAPLTASSSSSNSLAPPALSTRSNTDVPRTRSAAVLSPTSAGSDKFFGSEPLSPNRESSGVNQGSMFRHSLTYYYSKAQLAAAAQRVLGEDAGGPYAATSAVYTMDDIVKLLQLGDQLFIYSAEFEVLLEFEAAMLEACMDATRIIDSSASELTKMAIVLGHGPNSSAEYAARKKEFLESIDYAESSLSSHGIVFPQNKMLDALRSAPGWGERCTMAFKYNKLTPESMAELLADAKRIQLDDRVEQYVRLREISREFDEWSESANAVISQKHEKIDIRNVGKLLEKGRNMVFLPESYNELRKLQQTALDLQAQTDKLIDGADSTDLVKRPRYQRAVDLVNAYEEFGRLELSRIENLRSEIARVDAWNTEVHEMFSPTAAYFSVPSEAVLGHVQQHLRRTLGILADEHSDSPKAAGAVDLYCVCLQPEGGLMVECEHCREWYHASCVNIGEKDIEEYQFFCPMCTAATKNEKPKLMADYPHLSRVDRAVKSGRELSLVASDLELLVTILLDSNQLVSAVREIAAASAATMNKGGQESESSEKSKRIRDLRTALRALLGLGVNLRHGVLEDLWTQLVSATDGKPVATRAATPGDASVGSKVQVLKPLAPTNDGVSDNSNLSPELLPAIQEVPTRSNTEEATVSINATDKPDESQPKSKPDPEKFQQQASGLAYLILNPPFEEDERGQGLVCAGDSFALDSPNCTCNTIGADVSDDILDLTDPRCAAAPVVQCDYCNEYFHIQCACVPAHFARLIFFHQMRRLLDADFDLDFELPQGPEEYKCPNCCYDLNEMYEYGELFEA</sequence>
<feature type="compositionally biased region" description="Polar residues" evidence="14">
    <location>
        <begin position="254"/>
        <end position="268"/>
    </location>
</feature>
<feature type="domain" description="ARID" evidence="16">
    <location>
        <begin position="116"/>
        <end position="209"/>
    </location>
</feature>
<dbReference type="FunFam" id="1.10.150.60:FF:000016">
    <property type="entry name" value="Putative Lysine-specific demethylase 5B"/>
    <property type="match status" value="1"/>
</dbReference>
<feature type="compositionally biased region" description="Low complexity" evidence="14">
    <location>
        <begin position="1116"/>
        <end position="1135"/>
    </location>
</feature>
<dbReference type="GO" id="GO:0003677">
    <property type="term" value="F:DNA binding"/>
    <property type="evidence" value="ECO:0007669"/>
    <property type="project" value="InterPro"/>
</dbReference>
<evidence type="ECO:0000313" key="20">
    <source>
        <dbReference type="Proteomes" id="UP001140172"/>
    </source>
</evidence>
<keyword evidence="7 13" id="KW-0863">Zinc-finger</keyword>
<dbReference type="CDD" id="cd15545">
    <property type="entry name" value="PHD_BAZ2A_like"/>
    <property type="match status" value="1"/>
</dbReference>
<evidence type="ECO:0000256" key="14">
    <source>
        <dbReference type="SAM" id="MobiDB-lite"/>
    </source>
</evidence>
<dbReference type="OrthoDB" id="1678912at2759"/>
<dbReference type="SMART" id="SM00501">
    <property type="entry name" value="BRIGHT"/>
    <property type="match status" value="1"/>
</dbReference>
<dbReference type="Gene3D" id="1.10.150.60">
    <property type="entry name" value="ARID DNA-binding domain"/>
    <property type="match status" value="1"/>
</dbReference>
<dbReference type="PROSITE" id="PS51183">
    <property type="entry name" value="JMJN"/>
    <property type="match status" value="1"/>
</dbReference>
<dbReference type="InterPro" id="IPR013637">
    <property type="entry name" value="Lys_sp_deMease-like_dom"/>
</dbReference>
<feature type="compositionally biased region" description="Basic and acidic residues" evidence="14">
    <location>
        <begin position="1062"/>
        <end position="1071"/>
    </location>
</feature>
<dbReference type="InterPro" id="IPR004198">
    <property type="entry name" value="Znf_C5HC2"/>
</dbReference>
<dbReference type="EMBL" id="JANBUM010000256">
    <property type="protein sequence ID" value="KAJ2780313.1"/>
    <property type="molecule type" value="Genomic_DNA"/>
</dbReference>
<keyword evidence="5" id="KW-0479">Metal-binding</keyword>
<dbReference type="GO" id="GO:0034647">
    <property type="term" value="F:histone H3K4me/H3K4me2/H3K4me3 demethylase activity"/>
    <property type="evidence" value="ECO:0007669"/>
    <property type="project" value="UniProtKB-EC"/>
</dbReference>
<dbReference type="GO" id="GO:0008270">
    <property type="term" value="F:zinc ion binding"/>
    <property type="evidence" value="ECO:0007669"/>
    <property type="project" value="UniProtKB-KW"/>
</dbReference>
<keyword evidence="9" id="KW-0560">Oxidoreductase</keyword>
<feature type="compositionally biased region" description="Basic and acidic residues" evidence="14">
    <location>
        <begin position="1796"/>
        <end position="1811"/>
    </location>
</feature>
<gene>
    <name evidence="19" type="ORF">GGI15_003585</name>
</gene>
<evidence type="ECO:0000256" key="10">
    <source>
        <dbReference type="ARBA" id="ARBA00023004"/>
    </source>
</evidence>
<dbReference type="CDD" id="cd15518">
    <property type="entry name" value="PHD_Ecm5p_Lid2p_like"/>
    <property type="match status" value="1"/>
</dbReference>
<comment type="similarity">
    <text evidence="3">Belongs to the JARID1 histone demethylase family.</text>
</comment>
<dbReference type="SMART" id="SM01014">
    <property type="entry name" value="ARID"/>
    <property type="match status" value="1"/>
</dbReference>
<dbReference type="PANTHER" id="PTHR10694">
    <property type="entry name" value="LYSINE-SPECIFIC DEMETHYLASE"/>
    <property type="match status" value="1"/>
</dbReference>
<keyword evidence="20" id="KW-1185">Reference proteome</keyword>
<dbReference type="GO" id="GO:0000785">
    <property type="term" value="C:chromatin"/>
    <property type="evidence" value="ECO:0007669"/>
    <property type="project" value="TreeGrafter"/>
</dbReference>
<organism evidence="19 20">
    <name type="scientific">Coemansia interrupta</name>
    <dbReference type="NCBI Taxonomy" id="1126814"/>
    <lineage>
        <taxon>Eukaryota</taxon>
        <taxon>Fungi</taxon>
        <taxon>Fungi incertae sedis</taxon>
        <taxon>Zoopagomycota</taxon>
        <taxon>Kickxellomycotina</taxon>
        <taxon>Kickxellomycetes</taxon>
        <taxon>Kickxellales</taxon>
        <taxon>Kickxellaceae</taxon>
        <taxon>Coemansia</taxon>
    </lineage>
</organism>
<evidence type="ECO:0000256" key="13">
    <source>
        <dbReference type="PROSITE-ProRule" id="PRU00146"/>
    </source>
</evidence>
<evidence type="ECO:0000259" key="18">
    <source>
        <dbReference type="PROSITE" id="PS51184"/>
    </source>
</evidence>
<dbReference type="Pfam" id="PF01388">
    <property type="entry name" value="ARID"/>
    <property type="match status" value="1"/>
</dbReference>
<dbReference type="CDD" id="cd16100">
    <property type="entry name" value="ARID"/>
    <property type="match status" value="1"/>
</dbReference>
<protein>
    <recommendedName>
        <fullName evidence="4">[histone H3]-trimethyl-L-lysine(4) demethylase</fullName>
        <ecNumber evidence="4">1.14.11.67</ecNumber>
    </recommendedName>
</protein>
<feature type="compositionally biased region" description="Polar residues" evidence="14">
    <location>
        <begin position="1780"/>
        <end position="1794"/>
    </location>
</feature>
<evidence type="ECO:0000256" key="7">
    <source>
        <dbReference type="ARBA" id="ARBA00022771"/>
    </source>
</evidence>
<reference evidence="19" key="1">
    <citation type="submission" date="2022-07" db="EMBL/GenBank/DDBJ databases">
        <title>Phylogenomic reconstructions and comparative analyses of Kickxellomycotina fungi.</title>
        <authorList>
            <person name="Reynolds N.K."/>
            <person name="Stajich J.E."/>
            <person name="Barry K."/>
            <person name="Grigoriev I.V."/>
            <person name="Crous P."/>
            <person name="Smith M.E."/>
        </authorList>
    </citation>
    <scope>NUCLEOTIDE SEQUENCE</scope>
    <source>
        <strain evidence="19">BCRC 34489</strain>
    </source>
</reference>
<dbReference type="PROSITE" id="PS51184">
    <property type="entry name" value="JMJC"/>
    <property type="match status" value="1"/>
</dbReference>
<evidence type="ECO:0000256" key="3">
    <source>
        <dbReference type="ARBA" id="ARBA00006801"/>
    </source>
</evidence>
<feature type="region of interest" description="Disordered" evidence="14">
    <location>
        <begin position="1046"/>
        <end position="1213"/>
    </location>
</feature>
<evidence type="ECO:0000259" key="15">
    <source>
        <dbReference type="PROSITE" id="PS50016"/>
    </source>
</evidence>
<feature type="domain" description="PHD-type" evidence="15">
    <location>
        <begin position="1568"/>
        <end position="1616"/>
    </location>
</feature>
<feature type="region of interest" description="Disordered" evidence="14">
    <location>
        <begin position="230"/>
        <end position="280"/>
    </location>
</feature>
<evidence type="ECO:0000256" key="6">
    <source>
        <dbReference type="ARBA" id="ARBA00022737"/>
    </source>
</evidence>